<keyword evidence="9" id="KW-1185">Reference proteome</keyword>
<keyword evidence="4" id="KW-0238">DNA-binding</keyword>
<protein>
    <recommendedName>
        <fullName evidence="10">C6 zinc finger domain protein</fullName>
    </recommendedName>
</protein>
<evidence type="ECO:0000256" key="3">
    <source>
        <dbReference type="ARBA" id="ARBA00023015"/>
    </source>
</evidence>
<accession>A0A6A6H7W7</accession>
<dbReference type="GO" id="GO:0046872">
    <property type="term" value="F:metal ion binding"/>
    <property type="evidence" value="ECO:0007669"/>
    <property type="project" value="UniProtKB-KW"/>
</dbReference>
<proteinExistence type="predicted"/>
<organism evidence="8 9">
    <name type="scientific">Viridothelium virens</name>
    <name type="common">Speckled blister lichen</name>
    <name type="synonym">Trypethelium virens</name>
    <dbReference type="NCBI Taxonomy" id="1048519"/>
    <lineage>
        <taxon>Eukaryota</taxon>
        <taxon>Fungi</taxon>
        <taxon>Dikarya</taxon>
        <taxon>Ascomycota</taxon>
        <taxon>Pezizomycotina</taxon>
        <taxon>Dothideomycetes</taxon>
        <taxon>Dothideomycetes incertae sedis</taxon>
        <taxon>Trypetheliales</taxon>
        <taxon>Trypetheliaceae</taxon>
        <taxon>Viridothelium</taxon>
    </lineage>
</organism>
<gene>
    <name evidence="8" type="ORF">EV356DRAFT_515778</name>
</gene>
<dbReference type="PANTHER" id="PTHR36206:SF12">
    <property type="entry name" value="ASPERCRYPTIN BIOSYNTHESIS CLUSTER-SPECIFIC TRANSCRIPTION REGULATOR ATNN-RELATED"/>
    <property type="match status" value="1"/>
</dbReference>
<evidence type="ECO:0000313" key="8">
    <source>
        <dbReference type="EMBL" id="KAF2234115.1"/>
    </source>
</evidence>
<keyword evidence="2" id="KW-0862">Zinc</keyword>
<dbReference type="InterPro" id="IPR021858">
    <property type="entry name" value="Fun_TF"/>
</dbReference>
<evidence type="ECO:0000256" key="4">
    <source>
        <dbReference type="ARBA" id="ARBA00023125"/>
    </source>
</evidence>
<dbReference type="InterPro" id="IPR052360">
    <property type="entry name" value="Transcr_Regulatory_Proteins"/>
</dbReference>
<dbReference type="AlphaFoldDB" id="A0A6A6H7W7"/>
<evidence type="ECO:0008006" key="10">
    <source>
        <dbReference type="Google" id="ProtNLM"/>
    </source>
</evidence>
<dbReference type="EMBL" id="ML991801">
    <property type="protein sequence ID" value="KAF2234115.1"/>
    <property type="molecule type" value="Genomic_DNA"/>
</dbReference>
<evidence type="ECO:0000256" key="6">
    <source>
        <dbReference type="ARBA" id="ARBA00023242"/>
    </source>
</evidence>
<keyword evidence="6" id="KW-0539">Nucleus</keyword>
<keyword evidence="3" id="KW-0805">Transcription regulation</keyword>
<dbReference type="GO" id="GO:0003677">
    <property type="term" value="F:DNA binding"/>
    <property type="evidence" value="ECO:0007669"/>
    <property type="project" value="UniProtKB-KW"/>
</dbReference>
<evidence type="ECO:0000256" key="1">
    <source>
        <dbReference type="ARBA" id="ARBA00022723"/>
    </source>
</evidence>
<dbReference type="Pfam" id="PF11951">
    <property type="entry name" value="Fungal_trans_2"/>
    <property type="match status" value="1"/>
</dbReference>
<evidence type="ECO:0000256" key="7">
    <source>
        <dbReference type="SAM" id="MobiDB-lite"/>
    </source>
</evidence>
<reference evidence="8" key="1">
    <citation type="journal article" date="2020" name="Stud. Mycol.">
        <title>101 Dothideomycetes genomes: a test case for predicting lifestyles and emergence of pathogens.</title>
        <authorList>
            <person name="Haridas S."/>
            <person name="Albert R."/>
            <person name="Binder M."/>
            <person name="Bloem J."/>
            <person name="Labutti K."/>
            <person name="Salamov A."/>
            <person name="Andreopoulos B."/>
            <person name="Baker S."/>
            <person name="Barry K."/>
            <person name="Bills G."/>
            <person name="Bluhm B."/>
            <person name="Cannon C."/>
            <person name="Castanera R."/>
            <person name="Culley D."/>
            <person name="Daum C."/>
            <person name="Ezra D."/>
            <person name="Gonzalez J."/>
            <person name="Henrissat B."/>
            <person name="Kuo A."/>
            <person name="Liang C."/>
            <person name="Lipzen A."/>
            <person name="Lutzoni F."/>
            <person name="Magnuson J."/>
            <person name="Mondo S."/>
            <person name="Nolan M."/>
            <person name="Ohm R."/>
            <person name="Pangilinan J."/>
            <person name="Park H.-J."/>
            <person name="Ramirez L."/>
            <person name="Alfaro M."/>
            <person name="Sun H."/>
            <person name="Tritt A."/>
            <person name="Yoshinaga Y."/>
            <person name="Zwiers L.-H."/>
            <person name="Turgeon B."/>
            <person name="Goodwin S."/>
            <person name="Spatafora J."/>
            <person name="Crous P."/>
            <person name="Grigoriev I."/>
        </authorList>
    </citation>
    <scope>NUCLEOTIDE SEQUENCE</scope>
    <source>
        <strain evidence="8">Tuck. ex Michener</strain>
    </source>
</reference>
<sequence>MCTPSLPIHCFAGQVSDIRRQEQDVRHASLRCADTGRKCDGYPALQKRRWFGSSRSETPPDGLLRIEPMPVSRQLYSLPSGLHQKRSLEFYHYSMAPKISGHFDSLFWNRLILQLSHSEPCVIHAIAALSCMYEQFETSSHSNPPYSAKGYDVALESYNAAMKSLSAKLDNDVHSVCVPLVACILFVCLEFLRRDIDAAMAHIHSGCAILRMRAKSLSRDSPRTKSSQLPDFSGAEVIEEVVVAMFARLRILCGLFFRPAPLLQTDKTELEDEDQSMPASFSNLNGARDALNVKMGPALSFVRITIEAKYNLATAATHYRKQNSIIAGLNFWRRAFEDWLLKRKELTRDEKVAADLLRLQHGAVYIWLSTCLNVNETAFDDYTANFNELVNLAASVIDTTTKSKEHSSPFSFEMGTIPPLCLVGFKCRHPVIRRRAIDLLLSSPRREGLWDAYRIGRVAERVLIHEEHGLYLHARRGGTHGRSFVTRELPQLTLQGEIKTNSACLNLFAEDQDRPAAYIPASRYPITAAREHHAHDLSNADGLEQRAELKSKLTTALTSGTINNLTSIASGGAPSDEPQQELSLPSELRLNYVRQGYGYQSHSSSGRQAKSSIDRSPLISGSVRDTLHFNSARVSFDGSANGTIWPSEMSRNTTTSRIQHSLPQDRPEEVSRIHEVRIAHEALPAGEAVLPLTFKWKPNGLKGDWHVWGEVLQL</sequence>
<dbReference type="Proteomes" id="UP000800092">
    <property type="component" value="Unassembled WGS sequence"/>
</dbReference>
<evidence type="ECO:0000256" key="2">
    <source>
        <dbReference type="ARBA" id="ARBA00022833"/>
    </source>
</evidence>
<evidence type="ECO:0000313" key="9">
    <source>
        <dbReference type="Proteomes" id="UP000800092"/>
    </source>
</evidence>
<feature type="compositionally biased region" description="Polar residues" evidence="7">
    <location>
        <begin position="645"/>
        <end position="662"/>
    </location>
</feature>
<name>A0A6A6H7W7_VIRVR</name>
<feature type="region of interest" description="Disordered" evidence="7">
    <location>
        <begin position="645"/>
        <end position="667"/>
    </location>
</feature>
<keyword evidence="1" id="KW-0479">Metal-binding</keyword>
<dbReference type="OrthoDB" id="2593732at2759"/>
<dbReference type="PANTHER" id="PTHR36206">
    <property type="entry name" value="ASPERCRYPTIN BIOSYNTHESIS CLUSTER-SPECIFIC TRANSCRIPTION REGULATOR ATNN-RELATED"/>
    <property type="match status" value="1"/>
</dbReference>
<evidence type="ECO:0000256" key="5">
    <source>
        <dbReference type="ARBA" id="ARBA00023163"/>
    </source>
</evidence>
<keyword evidence="5" id="KW-0804">Transcription</keyword>